<reference evidence="1" key="1">
    <citation type="submission" date="2024-06" db="EMBL/GenBank/DDBJ databases">
        <title>Mesorhizobium karijinii sp. nov., a symbiont of the iconic Swainsona formosa from arid Australia.</title>
        <authorList>
            <person name="Hill Y.J."/>
            <person name="Watkin E.L.J."/>
            <person name="O'Hara G.W."/>
            <person name="Terpolilli J."/>
            <person name="Tye M.L."/>
            <person name="Kohlmeier M.G."/>
        </authorList>
    </citation>
    <scope>NUCLEOTIDE SEQUENCE</scope>
    <source>
        <strain evidence="1">WSM2240</strain>
    </source>
</reference>
<protein>
    <recommendedName>
        <fullName evidence="2">DUF1127 domain-containing protein</fullName>
    </recommendedName>
</protein>
<evidence type="ECO:0000313" key="1">
    <source>
        <dbReference type="EMBL" id="XCG49002.1"/>
    </source>
</evidence>
<proteinExistence type="predicted"/>
<name>A0AAU8CQ79_9HYPH</name>
<evidence type="ECO:0008006" key="2">
    <source>
        <dbReference type="Google" id="ProtNLM"/>
    </source>
</evidence>
<gene>
    <name evidence="1" type="ORF">ABVK50_28020</name>
</gene>
<dbReference type="EMBL" id="CP159253">
    <property type="protein sequence ID" value="XCG49002.1"/>
    <property type="molecule type" value="Genomic_DNA"/>
</dbReference>
<dbReference type="AlphaFoldDB" id="A0AAU8CQ79"/>
<sequence>MSISTYSGAERRSGITGRIRSWLTERECRSSEGRDLPRLETFNDHLLRDIGLQRCPSGNHRRHLMRF</sequence>
<accession>A0AAU8CQ79</accession>
<organism evidence="1">
    <name type="scientific">Mesorhizobium sp. WSM2240</name>
    <dbReference type="NCBI Taxonomy" id="3228851"/>
    <lineage>
        <taxon>Bacteria</taxon>
        <taxon>Pseudomonadati</taxon>
        <taxon>Pseudomonadota</taxon>
        <taxon>Alphaproteobacteria</taxon>
        <taxon>Hyphomicrobiales</taxon>
        <taxon>Phyllobacteriaceae</taxon>
        <taxon>Mesorhizobium</taxon>
    </lineage>
</organism>
<dbReference type="RefSeq" id="WP_353643469.1">
    <property type="nucleotide sequence ID" value="NZ_CP159253.1"/>
</dbReference>